<dbReference type="AlphaFoldDB" id="A0A9N9ERW1"/>
<accession>A0A9N9ERW1</accession>
<evidence type="ECO:0000313" key="2">
    <source>
        <dbReference type="Proteomes" id="UP000789570"/>
    </source>
</evidence>
<keyword evidence="2" id="KW-1185">Reference proteome</keyword>
<gene>
    <name evidence="1" type="ORF">FCALED_LOCUS13045</name>
</gene>
<dbReference type="EMBL" id="CAJVPQ010007075">
    <property type="protein sequence ID" value="CAG8692638.1"/>
    <property type="molecule type" value="Genomic_DNA"/>
</dbReference>
<name>A0A9N9ERW1_9GLOM</name>
<protein>
    <submittedName>
        <fullName evidence="1">12904_t:CDS:1</fullName>
    </submittedName>
</protein>
<sequence>MHKKLNTRVPYDRYDVIILQKISIKERHELKKTKNLKQRCRSGCLKVLSLKKQRHFGQLARSRADATSFEIADTLNNTYP</sequence>
<organism evidence="1 2">
    <name type="scientific">Funneliformis caledonium</name>
    <dbReference type="NCBI Taxonomy" id="1117310"/>
    <lineage>
        <taxon>Eukaryota</taxon>
        <taxon>Fungi</taxon>
        <taxon>Fungi incertae sedis</taxon>
        <taxon>Mucoromycota</taxon>
        <taxon>Glomeromycotina</taxon>
        <taxon>Glomeromycetes</taxon>
        <taxon>Glomerales</taxon>
        <taxon>Glomeraceae</taxon>
        <taxon>Funneliformis</taxon>
    </lineage>
</organism>
<feature type="non-terminal residue" evidence="1">
    <location>
        <position position="1"/>
    </location>
</feature>
<reference evidence="1" key="1">
    <citation type="submission" date="2021-06" db="EMBL/GenBank/DDBJ databases">
        <authorList>
            <person name="Kallberg Y."/>
            <person name="Tangrot J."/>
            <person name="Rosling A."/>
        </authorList>
    </citation>
    <scope>NUCLEOTIDE SEQUENCE</scope>
    <source>
        <strain evidence="1">UK204</strain>
    </source>
</reference>
<proteinExistence type="predicted"/>
<comment type="caution">
    <text evidence="1">The sequence shown here is derived from an EMBL/GenBank/DDBJ whole genome shotgun (WGS) entry which is preliminary data.</text>
</comment>
<evidence type="ECO:0000313" key="1">
    <source>
        <dbReference type="EMBL" id="CAG8692638.1"/>
    </source>
</evidence>
<dbReference type="Proteomes" id="UP000789570">
    <property type="component" value="Unassembled WGS sequence"/>
</dbReference>